<comment type="caution">
    <text evidence="2">The sequence shown here is derived from an EMBL/GenBank/DDBJ whole genome shotgun (WGS) entry which is preliminary data.</text>
</comment>
<proteinExistence type="predicted"/>
<organism evidence="2 3">
    <name type="scientific">Polarella glacialis</name>
    <name type="common">Dinoflagellate</name>
    <dbReference type="NCBI Taxonomy" id="89957"/>
    <lineage>
        <taxon>Eukaryota</taxon>
        <taxon>Sar</taxon>
        <taxon>Alveolata</taxon>
        <taxon>Dinophyceae</taxon>
        <taxon>Suessiales</taxon>
        <taxon>Suessiaceae</taxon>
        <taxon>Polarella</taxon>
    </lineage>
</organism>
<evidence type="ECO:0008006" key="4">
    <source>
        <dbReference type="Google" id="ProtNLM"/>
    </source>
</evidence>
<dbReference type="Pfam" id="PF00756">
    <property type="entry name" value="Esterase"/>
    <property type="match status" value="1"/>
</dbReference>
<dbReference type="Gene3D" id="3.40.50.1820">
    <property type="entry name" value="alpha/beta hydrolase"/>
    <property type="match status" value="1"/>
</dbReference>
<evidence type="ECO:0000313" key="2">
    <source>
        <dbReference type="EMBL" id="CAE8679931.1"/>
    </source>
</evidence>
<sequence length="360" mass="39513">MAVAGALVTFGVYSFLWTARTGVAVTTVLDGSTSPVITGQAQTGEAFAALNVARQLLLDAGQHWEAGKRIYASLSLREPLAFSAEAAQEEHLQALKTEVFLPAHWDEKTWSKREPKPIMVFLHGRGESGQFDVMNSQSLPRLLGGDDRTDGLHRDANLSFVRDWPFITLMPQCPAWCATQNGWSHSELDAVSELVEATVRELGGDPKRVYLTGQSMGGSGAWEFGAYKPEMFAAVLPMCGYCPAHLHGDDCGMQIANPLRDKPIWIFHGENDMVIPVSASDDMAKILRTLGNTRLKYSRPPVAPAPPDPLYATLQGHAVYDMAFLEPGLAEWLLQWKTDWQPSDDPWTPVGAQRPDEAAP</sequence>
<dbReference type="PANTHER" id="PTHR43037:SF1">
    <property type="entry name" value="BLL1128 PROTEIN"/>
    <property type="match status" value="1"/>
</dbReference>
<keyword evidence="1" id="KW-0732">Signal</keyword>
<dbReference type="Proteomes" id="UP000626109">
    <property type="component" value="Unassembled WGS sequence"/>
</dbReference>
<evidence type="ECO:0000313" key="3">
    <source>
        <dbReference type="Proteomes" id="UP000626109"/>
    </source>
</evidence>
<reference evidence="2" key="1">
    <citation type="submission" date="2021-02" db="EMBL/GenBank/DDBJ databases">
        <authorList>
            <person name="Dougan E. K."/>
            <person name="Rhodes N."/>
            <person name="Thang M."/>
            <person name="Chan C."/>
        </authorList>
    </citation>
    <scope>NUCLEOTIDE SEQUENCE</scope>
</reference>
<dbReference type="InterPro" id="IPR050955">
    <property type="entry name" value="Plant_Biomass_Hydrol_Est"/>
</dbReference>
<name>A0A813JNW7_POLGL</name>
<dbReference type="SUPFAM" id="SSF53474">
    <property type="entry name" value="alpha/beta-Hydrolases"/>
    <property type="match status" value="1"/>
</dbReference>
<evidence type="ECO:0000256" key="1">
    <source>
        <dbReference type="ARBA" id="ARBA00022729"/>
    </source>
</evidence>
<dbReference type="EMBL" id="CAJNNW010025809">
    <property type="protein sequence ID" value="CAE8679931.1"/>
    <property type="molecule type" value="Genomic_DNA"/>
</dbReference>
<protein>
    <recommendedName>
        <fullName evidence="4">Feruloyl esterase</fullName>
    </recommendedName>
</protein>
<accession>A0A813JNW7</accession>
<dbReference type="InterPro" id="IPR000801">
    <property type="entry name" value="Esterase-like"/>
</dbReference>
<dbReference type="AlphaFoldDB" id="A0A813JNW7"/>
<dbReference type="PANTHER" id="PTHR43037">
    <property type="entry name" value="UNNAMED PRODUCT-RELATED"/>
    <property type="match status" value="1"/>
</dbReference>
<dbReference type="InterPro" id="IPR029058">
    <property type="entry name" value="AB_hydrolase_fold"/>
</dbReference>
<gene>
    <name evidence="2" type="ORF">PGLA2088_LOCUS21622</name>
</gene>